<organism evidence="2 3">
    <name type="scientific">Serendipita vermifera MAFF 305830</name>
    <dbReference type="NCBI Taxonomy" id="933852"/>
    <lineage>
        <taxon>Eukaryota</taxon>
        <taxon>Fungi</taxon>
        <taxon>Dikarya</taxon>
        <taxon>Basidiomycota</taxon>
        <taxon>Agaricomycotina</taxon>
        <taxon>Agaricomycetes</taxon>
        <taxon>Sebacinales</taxon>
        <taxon>Serendipitaceae</taxon>
        <taxon>Serendipita</taxon>
    </lineage>
</organism>
<dbReference type="AlphaFoldDB" id="A0A0C3AVR0"/>
<protein>
    <submittedName>
        <fullName evidence="2">Uncharacterized protein</fullName>
    </submittedName>
</protein>
<reference evidence="2 3" key="1">
    <citation type="submission" date="2014-04" db="EMBL/GenBank/DDBJ databases">
        <authorList>
            <consortium name="DOE Joint Genome Institute"/>
            <person name="Kuo A."/>
            <person name="Zuccaro A."/>
            <person name="Kohler A."/>
            <person name="Nagy L.G."/>
            <person name="Floudas D."/>
            <person name="Copeland A."/>
            <person name="Barry K.W."/>
            <person name="Cichocki N."/>
            <person name="Veneault-Fourrey C."/>
            <person name="LaButti K."/>
            <person name="Lindquist E.A."/>
            <person name="Lipzen A."/>
            <person name="Lundell T."/>
            <person name="Morin E."/>
            <person name="Murat C."/>
            <person name="Sun H."/>
            <person name="Tunlid A."/>
            <person name="Henrissat B."/>
            <person name="Grigoriev I.V."/>
            <person name="Hibbett D.S."/>
            <person name="Martin F."/>
            <person name="Nordberg H.P."/>
            <person name="Cantor M.N."/>
            <person name="Hua S.X."/>
        </authorList>
    </citation>
    <scope>NUCLEOTIDE SEQUENCE [LARGE SCALE GENOMIC DNA]</scope>
    <source>
        <strain evidence="2 3">MAFF 305830</strain>
    </source>
</reference>
<proteinExistence type="predicted"/>
<feature type="region of interest" description="Disordered" evidence="1">
    <location>
        <begin position="1"/>
        <end position="23"/>
    </location>
</feature>
<evidence type="ECO:0000313" key="2">
    <source>
        <dbReference type="EMBL" id="KIM24084.1"/>
    </source>
</evidence>
<reference evidence="3" key="2">
    <citation type="submission" date="2015-01" db="EMBL/GenBank/DDBJ databases">
        <title>Evolutionary Origins and Diversification of the Mycorrhizal Mutualists.</title>
        <authorList>
            <consortium name="DOE Joint Genome Institute"/>
            <consortium name="Mycorrhizal Genomics Consortium"/>
            <person name="Kohler A."/>
            <person name="Kuo A."/>
            <person name="Nagy L.G."/>
            <person name="Floudas D."/>
            <person name="Copeland A."/>
            <person name="Barry K.W."/>
            <person name="Cichocki N."/>
            <person name="Veneault-Fourrey C."/>
            <person name="LaButti K."/>
            <person name="Lindquist E.A."/>
            <person name="Lipzen A."/>
            <person name="Lundell T."/>
            <person name="Morin E."/>
            <person name="Murat C."/>
            <person name="Riley R."/>
            <person name="Ohm R."/>
            <person name="Sun H."/>
            <person name="Tunlid A."/>
            <person name="Henrissat B."/>
            <person name="Grigoriev I.V."/>
            <person name="Hibbett D.S."/>
            <person name="Martin F."/>
        </authorList>
    </citation>
    <scope>NUCLEOTIDE SEQUENCE [LARGE SCALE GENOMIC DNA]</scope>
    <source>
        <strain evidence="3">MAFF 305830</strain>
    </source>
</reference>
<dbReference type="HOGENOM" id="CLU_947195_0_0_1"/>
<sequence>MSKTPFMPHNDTISTSPQKHPHVGQIDFSPCDATDLRVQLATQWLKLSSPLSLSRNGAKDWGWSTSQFVGKKTARVMWYVEFPTRERVNDWVRETMLDDPYAIEYVKSNIKETTGSDWQSEYPALIQELSKEIIAFPEGLIELEFETGGLAADEATRCICILETHGINAYFNYPDGPLWVPVANRQTTYTSLLKVTTTCRNEAFPTVKTKYLVVNQYSEEHAMVSVTVDREGSGFEEHLRALFEGECLEMVLVESVPLLKYVVLFESLVTALRAVSAWRNQTFSGSKLVWTFQVPREERESWRGGT</sequence>
<name>A0A0C3AVR0_SERVB</name>
<dbReference type="EMBL" id="KN824328">
    <property type="protein sequence ID" value="KIM24084.1"/>
    <property type="molecule type" value="Genomic_DNA"/>
</dbReference>
<keyword evidence="3" id="KW-1185">Reference proteome</keyword>
<dbReference type="Proteomes" id="UP000054097">
    <property type="component" value="Unassembled WGS sequence"/>
</dbReference>
<gene>
    <name evidence="2" type="ORF">M408DRAFT_11214</name>
</gene>
<evidence type="ECO:0000313" key="3">
    <source>
        <dbReference type="Proteomes" id="UP000054097"/>
    </source>
</evidence>
<evidence type="ECO:0000256" key="1">
    <source>
        <dbReference type="SAM" id="MobiDB-lite"/>
    </source>
</evidence>
<accession>A0A0C3AVR0</accession>